<dbReference type="GO" id="GO:0000139">
    <property type="term" value="C:Golgi membrane"/>
    <property type="evidence" value="ECO:0007669"/>
    <property type="project" value="UniProtKB-SubCell"/>
</dbReference>
<evidence type="ECO:0000256" key="4">
    <source>
        <dbReference type="ARBA" id="ARBA00022448"/>
    </source>
</evidence>
<dbReference type="GO" id="GO:0006890">
    <property type="term" value="P:retrograde vesicle-mediated transport, Golgi to endoplasmic reticulum"/>
    <property type="evidence" value="ECO:0007669"/>
    <property type="project" value="UniProtKB-UniRule"/>
</dbReference>
<keyword evidence="7 11" id="KW-0653">Protein transport</keyword>
<evidence type="ECO:0000256" key="6">
    <source>
        <dbReference type="ARBA" id="ARBA00022892"/>
    </source>
</evidence>
<evidence type="ECO:0000256" key="5">
    <source>
        <dbReference type="ARBA" id="ARBA00022490"/>
    </source>
</evidence>
<dbReference type="Proteomes" id="UP001140011">
    <property type="component" value="Unassembled WGS sequence"/>
</dbReference>
<evidence type="ECO:0000256" key="3">
    <source>
        <dbReference type="ARBA" id="ARBA00008827"/>
    </source>
</evidence>
<keyword evidence="14" id="KW-1185">Reference proteome</keyword>
<dbReference type="EMBL" id="JANBUH010000510">
    <property type="protein sequence ID" value="KAJ2750705.1"/>
    <property type="molecule type" value="Genomic_DNA"/>
</dbReference>
<dbReference type="PANTHER" id="PTHR10805:SF0">
    <property type="entry name" value="COATOMER SUBUNIT EPSILON"/>
    <property type="match status" value="1"/>
</dbReference>
<comment type="caution">
    <text evidence="13">The sequence shown here is derived from an EMBL/GenBank/DDBJ whole genome shotgun (WGS) entry which is preliminary data.</text>
</comment>
<keyword evidence="5 11" id="KW-0963">Cytoplasm</keyword>
<protein>
    <recommendedName>
        <fullName evidence="11">Coatomer subunit epsilon</fullName>
    </recommendedName>
</protein>
<keyword evidence="8 11" id="KW-0333">Golgi apparatus</keyword>
<keyword evidence="9 11" id="KW-0472">Membrane</keyword>
<dbReference type="PANTHER" id="PTHR10805">
    <property type="entry name" value="COATOMER SUBUNIT EPSILON"/>
    <property type="match status" value="1"/>
</dbReference>
<comment type="similarity">
    <text evidence="3 11">Belongs to the COPE family.</text>
</comment>
<dbReference type="SUPFAM" id="SSF48452">
    <property type="entry name" value="TPR-like"/>
    <property type="match status" value="1"/>
</dbReference>
<evidence type="ECO:0000313" key="14">
    <source>
        <dbReference type="Proteomes" id="UP001140011"/>
    </source>
</evidence>
<name>A0A9W8GXC2_9FUNG</name>
<proteinExistence type="inferred from homology"/>
<dbReference type="GO" id="GO:0006888">
    <property type="term" value="P:endoplasmic reticulum to Golgi vesicle-mediated transport"/>
    <property type="evidence" value="ECO:0007669"/>
    <property type="project" value="TreeGrafter"/>
</dbReference>
<gene>
    <name evidence="13" type="ORF">GGI19_004949</name>
</gene>
<dbReference type="Pfam" id="PF04733">
    <property type="entry name" value="Coatomer_E"/>
    <property type="match status" value="1"/>
</dbReference>
<evidence type="ECO:0000256" key="7">
    <source>
        <dbReference type="ARBA" id="ARBA00022927"/>
    </source>
</evidence>
<evidence type="ECO:0000256" key="12">
    <source>
        <dbReference type="PROSITE-ProRule" id="PRU00339"/>
    </source>
</evidence>
<dbReference type="SMART" id="SM00028">
    <property type="entry name" value="TPR"/>
    <property type="match status" value="1"/>
</dbReference>
<evidence type="ECO:0000256" key="9">
    <source>
        <dbReference type="ARBA" id="ARBA00023136"/>
    </source>
</evidence>
<reference evidence="13" key="1">
    <citation type="submission" date="2022-07" db="EMBL/GenBank/DDBJ databases">
        <title>Phylogenomic reconstructions and comparative analyses of Kickxellomycotina fungi.</title>
        <authorList>
            <person name="Reynolds N.K."/>
            <person name="Stajich J.E."/>
            <person name="Barry K."/>
            <person name="Grigoriev I.V."/>
            <person name="Crous P."/>
            <person name="Smith M.E."/>
        </authorList>
    </citation>
    <scope>NUCLEOTIDE SEQUENCE</scope>
    <source>
        <strain evidence="13">BCRC 34297</strain>
    </source>
</reference>
<feature type="repeat" description="TPR" evidence="12">
    <location>
        <begin position="196"/>
        <end position="229"/>
    </location>
</feature>
<evidence type="ECO:0000256" key="10">
    <source>
        <dbReference type="ARBA" id="ARBA00023329"/>
    </source>
</evidence>
<dbReference type="Gene3D" id="1.25.40.10">
    <property type="entry name" value="Tetratricopeptide repeat domain"/>
    <property type="match status" value="1"/>
</dbReference>
<dbReference type="GO" id="GO:0006891">
    <property type="term" value="P:intra-Golgi vesicle-mediated transport"/>
    <property type="evidence" value="ECO:0007669"/>
    <property type="project" value="TreeGrafter"/>
</dbReference>
<dbReference type="PROSITE" id="PS50005">
    <property type="entry name" value="TPR"/>
    <property type="match status" value="1"/>
</dbReference>
<dbReference type="InterPro" id="IPR006822">
    <property type="entry name" value="Coatomer_esu"/>
</dbReference>
<dbReference type="AlphaFoldDB" id="A0A9W8GXC2"/>
<comment type="subcellular location">
    <subcellularLocation>
        <location evidence="2">Cytoplasmic vesicle</location>
        <location evidence="2">COPI-coated vesicle membrane</location>
        <topology evidence="2">Peripheral membrane protein</topology>
        <orientation evidence="2">Cytoplasmic side</orientation>
    </subcellularLocation>
    <subcellularLocation>
        <location evidence="1">Golgi apparatus membrane</location>
        <topology evidence="1">Peripheral membrane protein</topology>
        <orientation evidence="1">Cytoplasmic side</orientation>
    </subcellularLocation>
</comment>
<keyword evidence="10 11" id="KW-0968">Cytoplasmic vesicle</keyword>
<evidence type="ECO:0000256" key="2">
    <source>
        <dbReference type="ARBA" id="ARBA00004347"/>
    </source>
</evidence>
<evidence type="ECO:0000313" key="13">
    <source>
        <dbReference type="EMBL" id="KAJ2750705.1"/>
    </source>
</evidence>
<dbReference type="InterPro" id="IPR019734">
    <property type="entry name" value="TPR_rpt"/>
</dbReference>
<keyword evidence="12" id="KW-0802">TPR repeat</keyword>
<evidence type="ECO:0000256" key="8">
    <source>
        <dbReference type="ARBA" id="ARBA00023034"/>
    </source>
</evidence>
<organism evidence="13 14">
    <name type="scientific">Coemansia pectinata</name>
    <dbReference type="NCBI Taxonomy" id="1052879"/>
    <lineage>
        <taxon>Eukaryota</taxon>
        <taxon>Fungi</taxon>
        <taxon>Fungi incertae sedis</taxon>
        <taxon>Zoopagomycota</taxon>
        <taxon>Kickxellomycotina</taxon>
        <taxon>Kickxellomycetes</taxon>
        <taxon>Kickxellales</taxon>
        <taxon>Kickxellaceae</taxon>
        <taxon>Coemansia</taxon>
    </lineage>
</organism>
<sequence length="286" mass="31056">MSDLVDDFYTARNLLYLGAYPQALSNLSTLPRTVNETERQSLQYRAYLGQGNKALVLSEIPATTPNPTLLAIRNLALLQDPALDLTIDAASLQSPTYTAITAQTLASAGQTDDALRILDMHPRNLECTLLTVAIYLSLSRVDLAQKLVARVRQWAEDAPIAQLAEAWTALAQGGSKYNEAYYVFVELAQASAVSTARLFCSLAVVKLHLGQHEEAQAHLQSALEKDPNDPDTLANLVVCASLTAQSPEVRARYLSQLAHVAPSHPFLRDLELASSRFDSALAAVAK</sequence>
<evidence type="ECO:0000256" key="11">
    <source>
        <dbReference type="PIRNR" id="PIRNR016478"/>
    </source>
</evidence>
<keyword evidence="6 11" id="KW-0931">ER-Golgi transport</keyword>
<dbReference type="OrthoDB" id="310217at2759"/>
<dbReference type="PIRSF" id="PIRSF016478">
    <property type="entry name" value="Coatomer_esu"/>
    <property type="match status" value="1"/>
</dbReference>
<dbReference type="GO" id="GO:0005198">
    <property type="term" value="F:structural molecule activity"/>
    <property type="evidence" value="ECO:0007669"/>
    <property type="project" value="UniProtKB-UniRule"/>
</dbReference>
<dbReference type="GO" id="GO:0030126">
    <property type="term" value="C:COPI vesicle coat"/>
    <property type="evidence" value="ECO:0007669"/>
    <property type="project" value="TreeGrafter"/>
</dbReference>
<evidence type="ECO:0000256" key="1">
    <source>
        <dbReference type="ARBA" id="ARBA00004255"/>
    </source>
</evidence>
<accession>A0A9W8GXC2</accession>
<comment type="function">
    <text evidence="11">The coatomer is a cytosolic protein complex that binds to dilysine motifs and reversibly associates with Golgi non-clathrin-coated vesicles, which further mediate biosynthetic protein transport from the ER, via the Golgi up to the trans Golgi network. The coatomer complex is required for budding from Golgi membranes, and is essential for the retrograde Golgi-to-ER transport of dilysine-tagged proteins.</text>
</comment>
<keyword evidence="4 11" id="KW-0813">Transport</keyword>
<dbReference type="InterPro" id="IPR011990">
    <property type="entry name" value="TPR-like_helical_dom_sf"/>
</dbReference>
<dbReference type="GO" id="GO:0015031">
    <property type="term" value="P:protein transport"/>
    <property type="evidence" value="ECO:0007669"/>
    <property type="project" value="UniProtKB-UniRule"/>
</dbReference>